<protein>
    <recommendedName>
        <fullName evidence="3">D-xylose 1-dehydrogenase (NADP(+), D-xylono-1,5-lactone-forming)</fullName>
        <ecNumber evidence="3">1.1.1.179</ecNumber>
    </recommendedName>
    <alternativeName>
        <fullName evidence="4">D-xylose-NADP dehydrogenase</fullName>
    </alternativeName>
</protein>
<dbReference type="EC" id="1.1.1.179" evidence="3"/>
<evidence type="ECO:0000313" key="8">
    <source>
        <dbReference type="EMBL" id="KAK5996204.1"/>
    </source>
</evidence>
<feature type="domain" description="GFO/IDH/MocA-like oxidoreductase" evidence="7">
    <location>
        <begin position="130"/>
        <end position="248"/>
    </location>
</feature>
<accession>A0ABR0SVR2</accession>
<evidence type="ECO:0000313" key="9">
    <source>
        <dbReference type="Proteomes" id="UP001338125"/>
    </source>
</evidence>
<evidence type="ECO:0000256" key="5">
    <source>
        <dbReference type="ARBA" id="ARBA00049233"/>
    </source>
</evidence>
<dbReference type="Gene3D" id="3.30.360.10">
    <property type="entry name" value="Dihydrodipicolinate Reductase, domain 2"/>
    <property type="match status" value="1"/>
</dbReference>
<dbReference type="InterPro" id="IPR000683">
    <property type="entry name" value="Gfo/Idh/MocA-like_OxRdtase_N"/>
</dbReference>
<dbReference type="Pfam" id="PF01408">
    <property type="entry name" value="GFO_IDH_MocA"/>
    <property type="match status" value="1"/>
</dbReference>
<dbReference type="InterPro" id="IPR055170">
    <property type="entry name" value="GFO_IDH_MocA-like_dom"/>
</dbReference>
<evidence type="ECO:0000259" key="7">
    <source>
        <dbReference type="Pfam" id="PF22725"/>
    </source>
</evidence>
<comment type="similarity">
    <text evidence="1">Belongs to the Gfo/Idh/MocA family.</text>
</comment>
<dbReference type="SUPFAM" id="SSF51735">
    <property type="entry name" value="NAD(P)-binding Rossmann-fold domains"/>
    <property type="match status" value="1"/>
</dbReference>
<evidence type="ECO:0000256" key="1">
    <source>
        <dbReference type="ARBA" id="ARBA00010928"/>
    </source>
</evidence>
<dbReference type="EMBL" id="JAVFKD010000004">
    <property type="protein sequence ID" value="KAK5996204.1"/>
    <property type="molecule type" value="Genomic_DNA"/>
</dbReference>
<dbReference type="Pfam" id="PF22725">
    <property type="entry name" value="GFO_IDH_MocA_C3"/>
    <property type="match status" value="1"/>
</dbReference>
<name>A0ABR0SVR2_9HYPO</name>
<comment type="caution">
    <text evidence="8">The sequence shown here is derived from an EMBL/GenBank/DDBJ whole genome shotgun (WGS) entry which is preliminary data.</text>
</comment>
<gene>
    <name evidence="8" type="ORF">PT974_04633</name>
</gene>
<evidence type="ECO:0000256" key="2">
    <source>
        <dbReference type="ARBA" id="ARBA00023002"/>
    </source>
</evidence>
<evidence type="ECO:0000256" key="4">
    <source>
        <dbReference type="ARBA" id="ARBA00042988"/>
    </source>
</evidence>
<proteinExistence type="inferred from homology"/>
<keyword evidence="2" id="KW-0560">Oxidoreductase</keyword>
<dbReference type="InterPro" id="IPR050984">
    <property type="entry name" value="Gfo/Idh/MocA_domain"/>
</dbReference>
<dbReference type="PANTHER" id="PTHR22604">
    <property type="entry name" value="OXIDOREDUCTASES"/>
    <property type="match status" value="1"/>
</dbReference>
<comment type="catalytic activity">
    <reaction evidence="5">
        <text>D-xylose + NADP(+) = D-xylono-1,5-lactone + NADPH + H(+)</text>
        <dbReference type="Rhea" id="RHEA:22000"/>
        <dbReference type="ChEBI" id="CHEBI:15378"/>
        <dbReference type="ChEBI" id="CHEBI:15867"/>
        <dbReference type="ChEBI" id="CHEBI:53455"/>
        <dbReference type="ChEBI" id="CHEBI:57783"/>
        <dbReference type="ChEBI" id="CHEBI:58349"/>
        <dbReference type="EC" id="1.1.1.179"/>
    </reaction>
</comment>
<evidence type="ECO:0000259" key="6">
    <source>
        <dbReference type="Pfam" id="PF01408"/>
    </source>
</evidence>
<dbReference type="SUPFAM" id="SSF55347">
    <property type="entry name" value="Glyceraldehyde-3-phosphate dehydrogenase-like, C-terminal domain"/>
    <property type="match status" value="1"/>
</dbReference>
<dbReference type="InterPro" id="IPR036291">
    <property type="entry name" value="NAD(P)-bd_dom_sf"/>
</dbReference>
<evidence type="ECO:0000256" key="3">
    <source>
        <dbReference type="ARBA" id="ARBA00038984"/>
    </source>
</evidence>
<keyword evidence="9" id="KW-1185">Reference proteome</keyword>
<dbReference type="Gene3D" id="3.40.50.720">
    <property type="entry name" value="NAD(P)-binding Rossmann-like Domain"/>
    <property type="match status" value="1"/>
</dbReference>
<sequence>MLRWGILGTSFISDVVVRAIQGSKNSSIVAVFGRNEERLNAFATKHNIGTKYQTIDALLDDASVDVVYVGLPSHMHSPAVIAAAKKGKAILSEKSLATTMKDSHAMMEAVKEANVFFLEGLMYLSHPLMEKLASIVKSGVLGNIKGVSGYYAANIWKKANPLGMGTIYNLGCYPVSLLHFIIETAYGPDAFKARQVTGTGNVSTEGSIHVRDAALNVRFDAGVLATIQSTDSFGNDFSFAIQGDKARLRFKTNPWLPLAGDNIIELRTYGGATEEIVVPAELDAFGHQVKRVEECVAAGAKEAPRPSPSWANSVEIMSILTEWEEDIKKRSNVAAE</sequence>
<organism evidence="8 9">
    <name type="scientific">Cladobotryum mycophilum</name>
    <dbReference type="NCBI Taxonomy" id="491253"/>
    <lineage>
        <taxon>Eukaryota</taxon>
        <taxon>Fungi</taxon>
        <taxon>Dikarya</taxon>
        <taxon>Ascomycota</taxon>
        <taxon>Pezizomycotina</taxon>
        <taxon>Sordariomycetes</taxon>
        <taxon>Hypocreomycetidae</taxon>
        <taxon>Hypocreales</taxon>
        <taxon>Hypocreaceae</taxon>
        <taxon>Cladobotryum</taxon>
    </lineage>
</organism>
<dbReference type="Proteomes" id="UP001338125">
    <property type="component" value="Unassembled WGS sequence"/>
</dbReference>
<feature type="domain" description="Gfo/Idh/MocA-like oxidoreductase N-terminal" evidence="6">
    <location>
        <begin position="2"/>
        <end position="117"/>
    </location>
</feature>
<reference evidence="8 9" key="1">
    <citation type="submission" date="2024-01" db="EMBL/GenBank/DDBJ databases">
        <title>Complete genome of Cladobotryum mycophilum ATHUM6906.</title>
        <authorList>
            <person name="Christinaki A.C."/>
            <person name="Myridakis A.I."/>
            <person name="Kouvelis V.N."/>
        </authorList>
    </citation>
    <scope>NUCLEOTIDE SEQUENCE [LARGE SCALE GENOMIC DNA]</scope>
    <source>
        <strain evidence="8 9">ATHUM6906</strain>
    </source>
</reference>
<dbReference type="PANTHER" id="PTHR22604:SF105">
    <property type="entry name" value="TRANS-1,2-DIHYDROBENZENE-1,2-DIOL DEHYDROGENASE"/>
    <property type="match status" value="1"/>
</dbReference>